<dbReference type="AlphaFoldDB" id="A0A656HJ77"/>
<dbReference type="OrthoDB" id="9771666at2"/>
<dbReference type="SUPFAM" id="SSF53474">
    <property type="entry name" value="alpha/beta-Hydrolases"/>
    <property type="match status" value="1"/>
</dbReference>
<name>A0A656HJ77_THINJ</name>
<keyword evidence="1 3" id="KW-0378">Hydrolase</keyword>
<keyword evidence="4" id="KW-1185">Reference proteome</keyword>
<dbReference type="Gene3D" id="3.40.50.1820">
    <property type="entry name" value="alpha/beta hydrolase"/>
    <property type="match status" value="1"/>
</dbReference>
<proteinExistence type="predicted"/>
<dbReference type="InterPro" id="IPR050300">
    <property type="entry name" value="GDXG_lipolytic_enzyme"/>
</dbReference>
<evidence type="ECO:0000313" key="3">
    <source>
        <dbReference type="EMBL" id="EIJ36423.1"/>
    </source>
</evidence>
<feature type="domain" description="BD-FAE-like" evidence="2">
    <location>
        <begin position="54"/>
        <end position="238"/>
    </location>
</feature>
<dbReference type="InterPro" id="IPR029058">
    <property type="entry name" value="AB_hydrolase_fold"/>
</dbReference>
<dbReference type="InterPro" id="IPR049492">
    <property type="entry name" value="BD-FAE-like_dom"/>
</dbReference>
<dbReference type="PANTHER" id="PTHR48081">
    <property type="entry name" value="AB HYDROLASE SUPERFAMILY PROTEIN C4A8.06C"/>
    <property type="match status" value="1"/>
</dbReference>
<reference evidence="4" key="1">
    <citation type="journal article" date="2011" name="Stand. Genomic Sci.">
        <title>Genome sequence of the filamentous, gliding Thiothrix nivea neotype strain (JP2(T)).</title>
        <authorList>
            <person name="Lapidus A."/>
            <person name="Nolan M."/>
            <person name="Lucas S."/>
            <person name="Glavina Del Rio T."/>
            <person name="Tice H."/>
            <person name="Cheng J.F."/>
            <person name="Tapia R."/>
            <person name="Han C."/>
            <person name="Goodwin L."/>
            <person name="Pitluck S."/>
            <person name="Liolios K."/>
            <person name="Pagani I."/>
            <person name="Ivanova N."/>
            <person name="Huntemann M."/>
            <person name="Mavromatis K."/>
            <person name="Mikhailova N."/>
            <person name="Pati A."/>
            <person name="Chen A."/>
            <person name="Palaniappan K."/>
            <person name="Land M."/>
            <person name="Brambilla E.M."/>
            <person name="Rohde M."/>
            <person name="Abt B."/>
            <person name="Verbarg S."/>
            <person name="Goker M."/>
            <person name="Bristow J."/>
            <person name="Eisen J.A."/>
            <person name="Markowitz V."/>
            <person name="Hugenholtz P."/>
            <person name="Kyrpides N.C."/>
            <person name="Klenk H.P."/>
            <person name="Woyke T."/>
        </authorList>
    </citation>
    <scope>NUCLEOTIDE SEQUENCE [LARGE SCALE GENOMIC DNA]</scope>
    <source>
        <strain evidence="4">ATCC 35100 / DSM 5205 / JP2</strain>
    </source>
</reference>
<dbReference type="EMBL" id="JH651384">
    <property type="protein sequence ID" value="EIJ36423.1"/>
    <property type="molecule type" value="Genomic_DNA"/>
</dbReference>
<organism evidence="3 4">
    <name type="scientific">Thiothrix nivea (strain ATCC 35100 / DSM 5205 / JP2)</name>
    <dbReference type="NCBI Taxonomy" id="870187"/>
    <lineage>
        <taxon>Bacteria</taxon>
        <taxon>Pseudomonadati</taxon>
        <taxon>Pseudomonadota</taxon>
        <taxon>Gammaproteobacteria</taxon>
        <taxon>Thiotrichales</taxon>
        <taxon>Thiotrichaceae</taxon>
        <taxon>Thiothrix</taxon>
    </lineage>
</organism>
<evidence type="ECO:0000256" key="1">
    <source>
        <dbReference type="ARBA" id="ARBA00022801"/>
    </source>
</evidence>
<evidence type="ECO:0000259" key="2">
    <source>
        <dbReference type="Pfam" id="PF20434"/>
    </source>
</evidence>
<evidence type="ECO:0000313" key="4">
    <source>
        <dbReference type="Proteomes" id="UP000005317"/>
    </source>
</evidence>
<gene>
    <name evidence="3" type="ORF">Thini_3923</name>
</gene>
<sequence length="285" mass="30891" precursor="true">MKTALVIGLISILLVAVGVGCTNLKATDVLNFVLPTGQYVLKHATYGSQEWQAMDIYLPKTTTDKPPIVFVYGGAWKEGDKADFAFVAHALTGLGYPVIIPDYRRYPQVRFPAFVDDVADAIRYAGQHVEELLGKPLQGYILMGHSAGAHTAALLATDRHYLQARGVTARLVALVALAGPYDLTLDDPEVMPIFPNADPQAAKPVRNVYPGMPPVLLLHGADDERVSPKHTQRFAEALKQAGVPVEVRLYPGVDHVDVIGSLAAPLRMLAPSFEDIKAFLDKNTG</sequence>
<accession>A0A656HJ77</accession>
<dbReference type="RefSeq" id="WP_002710297.1">
    <property type="nucleotide sequence ID" value="NZ_JH651384.1"/>
</dbReference>
<dbReference type="Proteomes" id="UP000005317">
    <property type="component" value="Unassembled WGS sequence"/>
</dbReference>
<dbReference type="Pfam" id="PF20434">
    <property type="entry name" value="BD-FAE"/>
    <property type="match status" value="1"/>
</dbReference>
<dbReference type="GO" id="GO:0016787">
    <property type="term" value="F:hydrolase activity"/>
    <property type="evidence" value="ECO:0007669"/>
    <property type="project" value="UniProtKB-KW"/>
</dbReference>
<protein>
    <submittedName>
        <fullName evidence="3">Alpha/beta hydrolase</fullName>
    </submittedName>
</protein>
<dbReference type="PANTHER" id="PTHR48081:SF33">
    <property type="entry name" value="KYNURENINE FORMAMIDASE"/>
    <property type="match status" value="1"/>
</dbReference>
<dbReference type="PROSITE" id="PS51257">
    <property type="entry name" value="PROKAR_LIPOPROTEIN"/>
    <property type="match status" value="1"/>
</dbReference>